<evidence type="ECO:0000256" key="1">
    <source>
        <dbReference type="SAM" id="MobiDB-lite"/>
    </source>
</evidence>
<dbReference type="EMBL" id="CP023693">
    <property type="protein sequence ID" value="QEV36478.1"/>
    <property type="molecule type" value="Genomic_DNA"/>
</dbReference>
<gene>
    <name evidence="2" type="ORF">CP977_33475</name>
</gene>
<feature type="region of interest" description="Disordered" evidence="1">
    <location>
        <begin position="1"/>
        <end position="38"/>
    </location>
</feature>
<keyword evidence="3" id="KW-1185">Reference proteome</keyword>
<dbReference type="GeneID" id="95458662"/>
<protein>
    <submittedName>
        <fullName evidence="2">Uncharacterized protein</fullName>
    </submittedName>
</protein>
<sequence>MDTKEAGPFGDGTSADAGDAAARAWTAASRTPPAPGTYVEGPPLSVEWVDHVDTDPVRALEMLVLGWYPAEDAPPDPDAPADDVLALLPKALAAFHRLARVRPALYRFCHPMLLHPRHVTRRDGGRLVFAVENQGCADWSIPWPSRGGPEDVDPPVWLTEDPYDDDDPETVLEAEPLSRFLLQFTLKQASGIAPFNAWTYVMPTERLELLWRFLRPVPLSPYMPAYGGHLFYAAPGLLASISADENHADAAFGTRHRETLALLKAYDFPWSRFDA</sequence>
<name>A0ABX6BMD4_9ACTN</name>
<evidence type="ECO:0000313" key="3">
    <source>
        <dbReference type="Proteomes" id="UP000326029"/>
    </source>
</evidence>
<feature type="compositionally biased region" description="Low complexity" evidence="1">
    <location>
        <begin position="11"/>
        <end position="31"/>
    </location>
</feature>
<accession>A0ABX6BMD4</accession>
<evidence type="ECO:0000313" key="2">
    <source>
        <dbReference type="EMBL" id="QEV36478.1"/>
    </source>
</evidence>
<proteinExistence type="predicted"/>
<organism evidence="2 3">
    <name type="scientific">Streptomyces cinereoruber</name>
    <dbReference type="NCBI Taxonomy" id="67260"/>
    <lineage>
        <taxon>Bacteria</taxon>
        <taxon>Bacillati</taxon>
        <taxon>Actinomycetota</taxon>
        <taxon>Actinomycetes</taxon>
        <taxon>Kitasatosporales</taxon>
        <taxon>Streptomycetaceae</taxon>
        <taxon>Streptomyces</taxon>
    </lineage>
</organism>
<reference evidence="2 3" key="1">
    <citation type="submission" date="2017-09" db="EMBL/GenBank/DDBJ databases">
        <authorList>
            <person name="Lee N."/>
            <person name="Cho B.-K."/>
        </authorList>
    </citation>
    <scope>NUCLEOTIDE SEQUENCE [LARGE SCALE GENOMIC DNA]</scope>
    <source>
        <strain evidence="2 3">ATCC 19740</strain>
    </source>
</reference>
<dbReference type="RefSeq" id="WP_152371417.1">
    <property type="nucleotide sequence ID" value="NZ_CP023693.1"/>
</dbReference>
<dbReference type="Proteomes" id="UP000326029">
    <property type="component" value="Chromosome"/>
</dbReference>